<feature type="transmembrane region" description="Helical" evidence="10">
    <location>
        <begin position="354"/>
        <end position="375"/>
    </location>
</feature>
<dbReference type="Gene3D" id="3.10.580.10">
    <property type="entry name" value="CBS-domain"/>
    <property type="match status" value="2"/>
</dbReference>
<name>A0AAV9ICN5_9RHOD</name>
<evidence type="ECO:0000313" key="14">
    <source>
        <dbReference type="Proteomes" id="UP001300502"/>
    </source>
</evidence>
<keyword evidence="4" id="KW-0677">Repeat</keyword>
<reference evidence="13 14" key="1">
    <citation type="submission" date="2022-07" db="EMBL/GenBank/DDBJ databases">
        <title>Genome-wide signatures of adaptation to extreme environments.</title>
        <authorList>
            <person name="Cho C.H."/>
            <person name="Yoon H.S."/>
        </authorList>
    </citation>
    <scope>NUCLEOTIDE SEQUENCE [LARGE SCALE GENOMIC DNA]</scope>
    <source>
        <strain evidence="13 14">108.79 E11</strain>
    </source>
</reference>
<feature type="transmembrane region" description="Helical" evidence="10">
    <location>
        <begin position="320"/>
        <end position="342"/>
    </location>
</feature>
<dbReference type="Pfam" id="PF00654">
    <property type="entry name" value="Voltage_CLC"/>
    <property type="match status" value="1"/>
</dbReference>
<evidence type="ECO:0000256" key="5">
    <source>
        <dbReference type="ARBA" id="ARBA00022989"/>
    </source>
</evidence>
<comment type="subcellular location">
    <subcellularLocation>
        <location evidence="1 10">Membrane</location>
        <topology evidence="1 10">Multi-pass membrane protein</topology>
    </subcellularLocation>
</comment>
<dbReference type="SUPFAM" id="SSF81340">
    <property type="entry name" value="Clc chloride channel"/>
    <property type="match status" value="1"/>
</dbReference>
<organism evidence="13 14">
    <name type="scientific">Galdieria yellowstonensis</name>
    <dbReference type="NCBI Taxonomy" id="3028027"/>
    <lineage>
        <taxon>Eukaryota</taxon>
        <taxon>Rhodophyta</taxon>
        <taxon>Bangiophyceae</taxon>
        <taxon>Galdieriales</taxon>
        <taxon>Galdieriaceae</taxon>
        <taxon>Galdieria</taxon>
    </lineage>
</organism>
<evidence type="ECO:0000313" key="13">
    <source>
        <dbReference type="EMBL" id="KAK4525122.1"/>
    </source>
</evidence>
<dbReference type="GO" id="GO:0016020">
    <property type="term" value="C:membrane"/>
    <property type="evidence" value="ECO:0007669"/>
    <property type="project" value="UniProtKB-SubCell"/>
</dbReference>
<feature type="transmembrane region" description="Helical" evidence="10">
    <location>
        <begin position="241"/>
        <end position="267"/>
    </location>
</feature>
<evidence type="ECO:0000256" key="9">
    <source>
        <dbReference type="PROSITE-ProRule" id="PRU00703"/>
    </source>
</evidence>
<keyword evidence="3 10" id="KW-0812">Transmembrane</keyword>
<evidence type="ECO:0000256" key="8">
    <source>
        <dbReference type="ARBA" id="ARBA00023214"/>
    </source>
</evidence>
<dbReference type="Gene3D" id="1.10.3080.10">
    <property type="entry name" value="Clc chloride channel"/>
    <property type="match status" value="1"/>
</dbReference>
<feature type="transmembrane region" description="Helical" evidence="10">
    <location>
        <begin position="444"/>
        <end position="467"/>
    </location>
</feature>
<dbReference type="AlphaFoldDB" id="A0AAV9ICN5"/>
<evidence type="ECO:0000256" key="1">
    <source>
        <dbReference type="ARBA" id="ARBA00004141"/>
    </source>
</evidence>
<dbReference type="Proteomes" id="UP001300502">
    <property type="component" value="Unassembled WGS sequence"/>
</dbReference>
<evidence type="ECO:0000256" key="3">
    <source>
        <dbReference type="ARBA" id="ARBA00022692"/>
    </source>
</evidence>
<dbReference type="PANTHER" id="PTHR45720:SF10">
    <property type="entry name" value="CHLORIDE CHANNEL PROTEIN 2"/>
    <property type="match status" value="1"/>
</dbReference>
<feature type="compositionally biased region" description="Acidic residues" evidence="11">
    <location>
        <begin position="620"/>
        <end position="629"/>
    </location>
</feature>
<protein>
    <recommendedName>
        <fullName evidence="10">Chloride channel protein</fullName>
    </recommendedName>
</protein>
<evidence type="ECO:0000256" key="4">
    <source>
        <dbReference type="ARBA" id="ARBA00022737"/>
    </source>
</evidence>
<keyword evidence="14" id="KW-1185">Reference proteome</keyword>
<dbReference type="GO" id="GO:0005247">
    <property type="term" value="F:voltage-gated chloride channel activity"/>
    <property type="evidence" value="ECO:0007669"/>
    <property type="project" value="TreeGrafter"/>
</dbReference>
<keyword evidence="8 10" id="KW-0868">Chloride</keyword>
<proteinExistence type="inferred from homology"/>
<evidence type="ECO:0000256" key="7">
    <source>
        <dbReference type="ARBA" id="ARBA00023136"/>
    </source>
</evidence>
<gene>
    <name evidence="13" type="ORF">GAYE_SCF08G3027</name>
</gene>
<feature type="transmembrane region" description="Helical" evidence="10">
    <location>
        <begin position="89"/>
        <end position="110"/>
    </location>
</feature>
<dbReference type="PRINTS" id="PR00762">
    <property type="entry name" value="CLCHANNEL"/>
</dbReference>
<feature type="transmembrane region" description="Helical" evidence="10">
    <location>
        <begin position="403"/>
        <end position="432"/>
    </location>
</feature>
<dbReference type="PROSITE" id="PS51371">
    <property type="entry name" value="CBS"/>
    <property type="match status" value="1"/>
</dbReference>
<evidence type="ECO:0000256" key="6">
    <source>
        <dbReference type="ARBA" id="ARBA00023065"/>
    </source>
</evidence>
<dbReference type="InterPro" id="IPR014743">
    <property type="entry name" value="Cl-channel_core"/>
</dbReference>
<keyword evidence="5 10" id="KW-1133">Transmembrane helix</keyword>
<dbReference type="EMBL" id="JANCYU010000028">
    <property type="protein sequence ID" value="KAK4525122.1"/>
    <property type="molecule type" value="Genomic_DNA"/>
</dbReference>
<feature type="transmembrane region" description="Helical" evidence="10">
    <location>
        <begin position="487"/>
        <end position="508"/>
    </location>
</feature>
<feature type="compositionally biased region" description="Low complexity" evidence="11">
    <location>
        <begin position="649"/>
        <end position="658"/>
    </location>
</feature>
<dbReference type="SUPFAM" id="SSF54631">
    <property type="entry name" value="CBS-domain pair"/>
    <property type="match status" value="1"/>
</dbReference>
<keyword evidence="7 10" id="KW-0472">Membrane</keyword>
<comment type="caution">
    <text evidence="10">Lacks conserved residue(s) required for the propagation of feature annotation.</text>
</comment>
<feature type="domain" description="CBS" evidence="12">
    <location>
        <begin position="541"/>
        <end position="598"/>
    </location>
</feature>
<dbReference type="PANTHER" id="PTHR45720">
    <property type="entry name" value="CHLORIDE CHANNEL PROTEIN 2"/>
    <property type="match status" value="1"/>
</dbReference>
<keyword evidence="9" id="KW-0129">CBS domain</keyword>
<comment type="caution">
    <text evidence="13">The sequence shown here is derived from an EMBL/GenBank/DDBJ whole genome shotgun (WGS) entry which is preliminary data.</text>
</comment>
<feature type="transmembrane region" description="Helical" evidence="10">
    <location>
        <begin position="130"/>
        <end position="150"/>
    </location>
</feature>
<evidence type="ECO:0000256" key="2">
    <source>
        <dbReference type="ARBA" id="ARBA00022448"/>
    </source>
</evidence>
<accession>A0AAV9ICN5</accession>
<dbReference type="InterPro" id="IPR050970">
    <property type="entry name" value="Cl_channel_volt-gated"/>
</dbReference>
<dbReference type="InterPro" id="IPR000644">
    <property type="entry name" value="CBS_dom"/>
</dbReference>
<feature type="region of interest" description="Disordered" evidence="11">
    <location>
        <begin position="607"/>
        <end position="629"/>
    </location>
</feature>
<evidence type="ECO:0000256" key="10">
    <source>
        <dbReference type="RuleBase" id="RU361221"/>
    </source>
</evidence>
<comment type="similarity">
    <text evidence="10">Belongs to the chloride channel (TC 2.A.49) family.</text>
</comment>
<keyword evidence="6 10" id="KW-0406">Ion transport</keyword>
<feature type="region of interest" description="Disordered" evidence="11">
    <location>
        <begin position="649"/>
        <end position="668"/>
    </location>
</feature>
<dbReference type="Pfam" id="PF00571">
    <property type="entry name" value="CBS"/>
    <property type="match status" value="1"/>
</dbReference>
<dbReference type="InterPro" id="IPR046342">
    <property type="entry name" value="CBS_dom_sf"/>
</dbReference>
<evidence type="ECO:0000259" key="12">
    <source>
        <dbReference type="PROSITE" id="PS51371"/>
    </source>
</evidence>
<evidence type="ECO:0000256" key="11">
    <source>
        <dbReference type="SAM" id="MobiDB-lite"/>
    </source>
</evidence>
<dbReference type="InterPro" id="IPR001807">
    <property type="entry name" value="ClC"/>
</dbReference>
<keyword evidence="2 10" id="KW-0813">Transport</keyword>
<sequence>MENLETVPLEDTHERQYHSNILNATLNDNLTNFGQEASPSVREVNFEFLEAEQEGAAPEERFLEQSSVYRRFSGWLLRWLLRIPTPLRYFTHLTLFLVILGVLSAAVIFLVDLSVHWLEVFRVWISSSNFGGYFIGFIFYFLTALLLCLLSTFACQALGKEAEGSGIPQMKSILSGFYDREKDALKLRVLGAKSLGLICAIGGGLPVGWEGPNVHIACIISHQLSRLPFFRFIRRDKSLRLQMIGAACAVGLASSFGAPIGGVLYSLETTASFYIVRTFWKATAATVSGALIYKLLYDTPLVEAFQKTTFDVGVVDPTEIVLFALLGILMGCAGSLFVYCVHQVYRIRMKKLPLTSRYILVGIVASIAAILQYPVELFRLDPRMAINELFSSETLRVLSPLQVFLLLVVKFPLVVVSVGLPIPAGVFVPSFLLGSCFGRLYGELLKLIFGDIIVPGGYAVVAAASFTTGVTRALSCAVIIFEVTGQLRHLVPTLIAVLFAFVTGNIFNRSLYDTLIIMKGIPYMPYMRKDVTPDMEVSQVMIKECVRIPEFSSSASLRHILQSYPEFACFPVVDEKGYLLGAVKRRSLLHLLHESWKSFQVGGEYGDNEEFPASSGQTTFDEDDDGDEEELSIHSSMDHRLGASFVSSSNTNITTTTNGDPKHSSSDSHLVVQVPRDVSPLFVTEYTKLSRVHFLFVMLMPKCAYVVNNGKLVGVVTRSTIVECGGSGGGGPFSSSSG</sequence>